<feature type="compositionally biased region" description="Acidic residues" evidence="1">
    <location>
        <begin position="302"/>
        <end position="319"/>
    </location>
</feature>
<accession>A0AAE8C0A2</accession>
<evidence type="ECO:0000256" key="1">
    <source>
        <dbReference type="SAM" id="MobiDB-lite"/>
    </source>
</evidence>
<feature type="compositionally biased region" description="Acidic residues" evidence="1">
    <location>
        <begin position="338"/>
        <end position="353"/>
    </location>
</feature>
<gene>
    <name evidence="2" type="ORF">pEaSNUABM3_00244</name>
</gene>
<keyword evidence="3" id="KW-1185">Reference proteome</keyword>
<reference evidence="2 3" key="1">
    <citation type="submission" date="2021-06" db="EMBL/GenBank/DDBJ databases">
        <title>Complete genome sequence of Erwinia phage pEa_SNUABM_03.</title>
        <authorList>
            <person name="Kim S.G."/>
            <person name="Park S.C."/>
        </authorList>
    </citation>
    <scope>NUCLEOTIDE SEQUENCE [LARGE SCALE GENOMIC DNA]</scope>
</reference>
<dbReference type="Proteomes" id="UP000827787">
    <property type="component" value="Segment"/>
</dbReference>
<organism evidence="2 3">
    <name type="scientific">Erwinia phage pEa_SNUABM_3</name>
    <dbReference type="NCBI Taxonomy" id="2869552"/>
    <lineage>
        <taxon>Viruses</taxon>
        <taxon>Duplodnaviria</taxon>
        <taxon>Heunggongvirae</taxon>
        <taxon>Uroviricota</taxon>
        <taxon>Caudoviricetes</taxon>
        <taxon>Alexandravirus</taxon>
        <taxon>Alexandravirus SNUABM3</taxon>
    </lineage>
</organism>
<evidence type="ECO:0000313" key="2">
    <source>
        <dbReference type="EMBL" id="QZE56441.1"/>
    </source>
</evidence>
<feature type="region of interest" description="Disordered" evidence="1">
    <location>
        <begin position="267"/>
        <end position="426"/>
    </location>
</feature>
<proteinExistence type="predicted"/>
<evidence type="ECO:0000313" key="3">
    <source>
        <dbReference type="Proteomes" id="UP000827787"/>
    </source>
</evidence>
<feature type="compositionally biased region" description="Basic residues" evidence="1">
    <location>
        <begin position="285"/>
        <end position="298"/>
    </location>
</feature>
<feature type="compositionally biased region" description="Basic residues" evidence="1">
    <location>
        <begin position="356"/>
        <end position="375"/>
    </location>
</feature>
<evidence type="ECO:0008006" key="4">
    <source>
        <dbReference type="Google" id="ProtNLM"/>
    </source>
</evidence>
<protein>
    <recommendedName>
        <fullName evidence="4">SsDNA binding protein</fullName>
    </recommendedName>
</protein>
<sequence>MARGFGDIQDNSKRDSLRESEIFEIFPLSKKANGNWVSIRLLNLDLLPIKKHWIKIMGGKDKDKEIKIPRMCVSFDPDNQNKPLNGMKCPYCGIAHGNDESGAPAQYDYKWYAQAIIRDEQAAAPRKMPKLTKQEQKTGKKEMGSESWTPVMCIPLSNSLAGKIRELGERNIHTVKDKKSGKKSKQAFQVNHDKYGCDIEIKYNPKKSPAERYTIERGDHTPLTEEEKGYLTWDFDNWNEIYDMLGRLNEEAAMADFKKMDVIGVNTNDDDGDDDEDDDDDMALGRKKKGGKADKKKRRSDDDDDDEDEDDDDDDDEDDRPSKKSKKSKPTKSRKMLDDDEDDDDDDEDDEDDRPSKKKKSLKDKKSSKKSSKKSKSSDDDDDEDDDAPKKKKKKSSDKVKSSDKKKKKKSSDDDDDKPKKKKKKK</sequence>
<dbReference type="EMBL" id="MZ443770">
    <property type="protein sequence ID" value="QZE56441.1"/>
    <property type="molecule type" value="Genomic_DNA"/>
</dbReference>
<feature type="compositionally biased region" description="Acidic residues" evidence="1">
    <location>
        <begin position="268"/>
        <end position="282"/>
    </location>
</feature>
<feature type="compositionally biased region" description="Basic residues" evidence="1">
    <location>
        <begin position="323"/>
        <end position="334"/>
    </location>
</feature>
<name>A0AAE8C0A2_9CAUD</name>
<feature type="region of interest" description="Disordered" evidence="1">
    <location>
        <begin position="124"/>
        <end position="144"/>
    </location>
</feature>
<feature type="compositionally biased region" description="Basic and acidic residues" evidence="1">
    <location>
        <begin position="132"/>
        <end position="144"/>
    </location>
</feature>